<gene>
    <name evidence="2" type="ORF">JG688_00010829</name>
</gene>
<proteinExistence type="predicted"/>
<evidence type="ECO:0000313" key="2">
    <source>
        <dbReference type="EMBL" id="KAG6957787.1"/>
    </source>
</evidence>
<comment type="caution">
    <text evidence="2">The sequence shown here is derived from an EMBL/GenBank/DDBJ whole genome shotgun (WGS) entry which is preliminary data.</text>
</comment>
<reference evidence="2" key="1">
    <citation type="submission" date="2021-01" db="EMBL/GenBank/DDBJ databases">
        <title>Phytophthora aleatoria, a newly-described species from Pinus radiata is distinct from Phytophthora cactorum isolates based on comparative genomics.</title>
        <authorList>
            <person name="Mcdougal R."/>
            <person name="Panda P."/>
            <person name="Williams N."/>
            <person name="Studholme D.J."/>
        </authorList>
    </citation>
    <scope>NUCLEOTIDE SEQUENCE</scope>
    <source>
        <strain evidence="2">NZFS 4037</strain>
    </source>
</reference>
<dbReference type="EMBL" id="JAENGY010000710">
    <property type="protein sequence ID" value="KAG6957787.1"/>
    <property type="molecule type" value="Genomic_DNA"/>
</dbReference>
<evidence type="ECO:0000313" key="3">
    <source>
        <dbReference type="Proteomes" id="UP000709295"/>
    </source>
</evidence>
<dbReference type="Proteomes" id="UP000709295">
    <property type="component" value="Unassembled WGS sequence"/>
</dbReference>
<evidence type="ECO:0000256" key="1">
    <source>
        <dbReference type="SAM" id="MobiDB-lite"/>
    </source>
</evidence>
<organism evidence="2 3">
    <name type="scientific">Phytophthora aleatoria</name>
    <dbReference type="NCBI Taxonomy" id="2496075"/>
    <lineage>
        <taxon>Eukaryota</taxon>
        <taxon>Sar</taxon>
        <taxon>Stramenopiles</taxon>
        <taxon>Oomycota</taxon>
        <taxon>Peronosporomycetes</taxon>
        <taxon>Peronosporales</taxon>
        <taxon>Peronosporaceae</taxon>
        <taxon>Phytophthora</taxon>
    </lineage>
</organism>
<protein>
    <submittedName>
        <fullName evidence="2">Uncharacterized protein</fullName>
    </submittedName>
</protein>
<sequence>MRGQTTEHPRSLPLGLLTVTTATPAAEDLASVSPYAVTTSNSVNSWGMSEQLAQREEDTSSDGE</sequence>
<feature type="compositionally biased region" description="Polar residues" evidence="1">
    <location>
        <begin position="40"/>
        <end position="52"/>
    </location>
</feature>
<keyword evidence="3" id="KW-1185">Reference proteome</keyword>
<name>A0A8J5IPQ1_9STRA</name>
<accession>A0A8J5IPQ1</accession>
<feature type="region of interest" description="Disordered" evidence="1">
    <location>
        <begin position="40"/>
        <end position="64"/>
    </location>
</feature>
<dbReference type="AlphaFoldDB" id="A0A8J5IPQ1"/>